<dbReference type="Pfam" id="PF01850">
    <property type="entry name" value="PIN"/>
    <property type="match status" value="1"/>
</dbReference>
<dbReference type="AlphaFoldDB" id="A0A1Z4N115"/>
<sequence>MRALLDTHAFIWWVTDDSQLSVTARNVIADSGNSLFLSVVSAWEIVIKNKLGKLALPEAVEQYIPTRLAMNRFESLPIQMSHVLQVASLPNIHRDPFDRILIAQSQVENLPIVTIDQQITQYAVPTIW</sequence>
<evidence type="ECO:0000313" key="2">
    <source>
        <dbReference type="EMBL" id="BAY99417.1"/>
    </source>
</evidence>
<evidence type="ECO:0000313" key="3">
    <source>
        <dbReference type="Proteomes" id="UP000218785"/>
    </source>
</evidence>
<dbReference type="KEGG" id="ttq:NIES37_33990"/>
<dbReference type="InterPro" id="IPR002716">
    <property type="entry name" value="PIN_dom"/>
</dbReference>
<evidence type="ECO:0000259" key="1">
    <source>
        <dbReference type="Pfam" id="PF01850"/>
    </source>
</evidence>
<protein>
    <recommendedName>
        <fullName evidence="1">PIN domain-containing protein</fullName>
    </recommendedName>
</protein>
<dbReference type="CDD" id="cd09872">
    <property type="entry name" value="PIN_Sll0205-like"/>
    <property type="match status" value="1"/>
</dbReference>
<dbReference type="InterPro" id="IPR029060">
    <property type="entry name" value="PIN-like_dom_sf"/>
</dbReference>
<accession>A0A1Z4N115</accession>
<keyword evidence="3" id="KW-1185">Reference proteome</keyword>
<dbReference type="SUPFAM" id="SSF88723">
    <property type="entry name" value="PIN domain-like"/>
    <property type="match status" value="1"/>
</dbReference>
<dbReference type="EMBL" id="AP018248">
    <property type="protein sequence ID" value="BAY99417.1"/>
    <property type="molecule type" value="Genomic_DNA"/>
</dbReference>
<dbReference type="Gene3D" id="3.40.50.1010">
    <property type="entry name" value="5'-nuclease"/>
    <property type="match status" value="1"/>
</dbReference>
<organism evidence="2 3">
    <name type="scientific">Tolypothrix tenuis PCC 7101</name>
    <dbReference type="NCBI Taxonomy" id="231146"/>
    <lineage>
        <taxon>Bacteria</taxon>
        <taxon>Bacillati</taxon>
        <taxon>Cyanobacteriota</taxon>
        <taxon>Cyanophyceae</taxon>
        <taxon>Nostocales</taxon>
        <taxon>Tolypothrichaceae</taxon>
        <taxon>Tolypothrix</taxon>
    </lineage>
</organism>
<name>A0A1Z4N115_9CYAN</name>
<proteinExistence type="predicted"/>
<dbReference type="RefSeq" id="WP_096577518.1">
    <property type="nucleotide sequence ID" value="NZ_CAWNJS010000001.1"/>
</dbReference>
<gene>
    <name evidence="2" type="ORF">NIES37_33990</name>
</gene>
<dbReference type="PANTHER" id="PTHR36173">
    <property type="entry name" value="RIBONUCLEASE VAPC16-RELATED"/>
    <property type="match status" value="1"/>
</dbReference>
<dbReference type="Proteomes" id="UP000218785">
    <property type="component" value="Chromosome"/>
</dbReference>
<feature type="domain" description="PIN" evidence="1">
    <location>
        <begin position="4"/>
        <end position="123"/>
    </location>
</feature>
<dbReference type="PANTHER" id="PTHR36173:SF2">
    <property type="entry name" value="RIBONUCLEASE VAPC16"/>
    <property type="match status" value="1"/>
</dbReference>
<reference evidence="2 3" key="1">
    <citation type="submission" date="2017-06" db="EMBL/GenBank/DDBJ databases">
        <title>Genome sequencing of cyanobaciteial culture collection at National Institute for Environmental Studies (NIES).</title>
        <authorList>
            <person name="Hirose Y."/>
            <person name="Shimura Y."/>
            <person name="Fujisawa T."/>
            <person name="Nakamura Y."/>
            <person name="Kawachi M."/>
        </authorList>
    </citation>
    <scope>NUCLEOTIDE SEQUENCE [LARGE SCALE GENOMIC DNA]</scope>
    <source>
        <strain evidence="2 3">NIES-37</strain>
    </source>
</reference>
<dbReference type="InterPro" id="IPR052919">
    <property type="entry name" value="TA_system_RNase"/>
</dbReference>
<dbReference type="InterPro" id="IPR041705">
    <property type="entry name" value="PIN_Sll0205"/>
</dbReference>